<accession>A0A3D8TPB1</accession>
<feature type="transmembrane region" description="Helical" evidence="1">
    <location>
        <begin position="92"/>
        <end position="113"/>
    </location>
</feature>
<comment type="caution">
    <text evidence="2">The sequence shown here is derived from an EMBL/GenBank/DDBJ whole genome shotgun (WGS) entry which is preliminary data.</text>
</comment>
<keyword evidence="1" id="KW-1133">Transmembrane helix</keyword>
<keyword evidence="3" id="KW-1185">Reference proteome</keyword>
<evidence type="ECO:0000256" key="1">
    <source>
        <dbReference type="SAM" id="Phobius"/>
    </source>
</evidence>
<feature type="transmembrane region" description="Helical" evidence="1">
    <location>
        <begin position="6"/>
        <end position="24"/>
    </location>
</feature>
<feature type="transmembrane region" description="Helical" evidence="1">
    <location>
        <begin position="36"/>
        <end position="55"/>
    </location>
</feature>
<protein>
    <submittedName>
        <fullName evidence="2">Uncharacterized protein</fullName>
    </submittedName>
</protein>
<keyword evidence="1" id="KW-0812">Transmembrane</keyword>
<dbReference type="AlphaFoldDB" id="A0A3D8TPB1"/>
<reference evidence="3" key="1">
    <citation type="submission" date="2015-04" db="EMBL/GenBank/DDBJ databases">
        <authorList>
            <person name="Schardt J."/>
            <person name="Mueller-Herbst S."/>
            <person name="Scherer S."/>
            <person name="Huptas C."/>
        </authorList>
    </citation>
    <scope>NUCLEOTIDE SEQUENCE [LARGE SCALE GENOMIC DNA]</scope>
    <source>
        <strain evidence="3">Kiel-L1</strain>
    </source>
</reference>
<evidence type="ECO:0000313" key="3">
    <source>
        <dbReference type="Proteomes" id="UP000257055"/>
    </source>
</evidence>
<name>A0A3D8TPB1_9LIST</name>
<dbReference type="RefSeq" id="WP_115752969.1">
    <property type="nucleotide sequence ID" value="NZ_LARY01000002.1"/>
</dbReference>
<keyword evidence="1" id="KW-0472">Membrane</keyword>
<sequence>MIEFGVDLLINLITFGICFLPLYFAEKSRPLFENIAATMAFIGLMGVGTGIFISSSEEISTHAYIVLIIQICALSIDGILILWKKRFGNNKFLVIISILISIVSMILYIYYVVASFIY</sequence>
<feature type="transmembrane region" description="Helical" evidence="1">
    <location>
        <begin position="61"/>
        <end position="83"/>
    </location>
</feature>
<evidence type="ECO:0000313" key="2">
    <source>
        <dbReference type="EMBL" id="RDX00728.1"/>
    </source>
</evidence>
<organism evidence="2 3">
    <name type="scientific">Listeria kieliensis</name>
    <dbReference type="NCBI Taxonomy" id="1621700"/>
    <lineage>
        <taxon>Bacteria</taxon>
        <taxon>Bacillati</taxon>
        <taxon>Bacillota</taxon>
        <taxon>Bacilli</taxon>
        <taxon>Bacillales</taxon>
        <taxon>Listeriaceae</taxon>
        <taxon>Listeria</taxon>
    </lineage>
</organism>
<dbReference type="EMBL" id="LARY01000002">
    <property type="protein sequence ID" value="RDX00728.1"/>
    <property type="molecule type" value="Genomic_DNA"/>
</dbReference>
<proteinExistence type="predicted"/>
<gene>
    <name evidence="2" type="ORF">UR08_07020</name>
</gene>
<dbReference type="Proteomes" id="UP000257055">
    <property type="component" value="Unassembled WGS sequence"/>
</dbReference>